<gene>
    <name evidence="1" type="ORF">SAMN05192532_102404</name>
</gene>
<proteinExistence type="predicted"/>
<dbReference type="RefSeq" id="WP_091658908.1">
    <property type="nucleotide sequence ID" value="NZ_FONT01000002.1"/>
</dbReference>
<evidence type="ECO:0000313" key="1">
    <source>
        <dbReference type="EMBL" id="SFE57426.1"/>
    </source>
</evidence>
<dbReference type="Proteomes" id="UP000199516">
    <property type="component" value="Unassembled WGS sequence"/>
</dbReference>
<dbReference type="OrthoDB" id="2404709at2"/>
<protein>
    <submittedName>
        <fullName evidence="1">Uncharacterized protein</fullName>
    </submittedName>
</protein>
<dbReference type="InterPro" id="IPR049644">
    <property type="entry name" value="GvpU-like"/>
</dbReference>
<sequence>MPEEDFHENHYTDFMLRYLIRLADNGAEMDVTLNVSGTTISGRLIGNVTYMEEVKRRLKSEDSALEEKMENFLDKMMHKFAKHTDADEYETGYIHLRNAKIVDSKRVVPIRGNLWRGKASDVNGFSFGSIEVKQEEQDRFK</sequence>
<dbReference type="EMBL" id="FONT01000002">
    <property type="protein sequence ID" value="SFE57426.1"/>
    <property type="molecule type" value="Genomic_DNA"/>
</dbReference>
<dbReference type="NCBIfam" id="NF041667">
    <property type="entry name" value="GvpU"/>
    <property type="match status" value="1"/>
</dbReference>
<evidence type="ECO:0000313" key="2">
    <source>
        <dbReference type="Proteomes" id="UP000199516"/>
    </source>
</evidence>
<name>A0A1I2BMN0_9BACI</name>
<reference evidence="1 2" key="1">
    <citation type="submission" date="2016-10" db="EMBL/GenBank/DDBJ databases">
        <authorList>
            <person name="de Groot N.N."/>
        </authorList>
    </citation>
    <scope>NUCLEOTIDE SEQUENCE [LARGE SCALE GENOMIC DNA]</scope>
    <source>
        <strain evidence="1 2">DSM 23995</strain>
    </source>
</reference>
<dbReference type="AlphaFoldDB" id="A0A1I2BMN0"/>
<dbReference type="STRING" id="930128.SAMN05192532_102404"/>
<organism evidence="1 2">
    <name type="scientific">Alteribacillus iranensis</name>
    <dbReference type="NCBI Taxonomy" id="930128"/>
    <lineage>
        <taxon>Bacteria</taxon>
        <taxon>Bacillati</taxon>
        <taxon>Bacillota</taxon>
        <taxon>Bacilli</taxon>
        <taxon>Bacillales</taxon>
        <taxon>Bacillaceae</taxon>
        <taxon>Alteribacillus</taxon>
    </lineage>
</organism>
<keyword evidence="2" id="KW-1185">Reference proteome</keyword>
<accession>A0A1I2BMN0</accession>